<feature type="domain" description="Ice-binding protein C-terminal" evidence="2">
    <location>
        <begin position="299"/>
        <end position="321"/>
    </location>
</feature>
<name>A0A5P8VW59_9NOSO</name>
<reference evidence="3 4" key="1">
    <citation type="submission" date="2019-10" db="EMBL/GenBank/DDBJ databases">
        <title>Genomic and transcriptomic insights into the perfect genentic adaptation of a filamentous nitrogen-fixing cyanobacterium to rice fields.</title>
        <authorList>
            <person name="Chen Z."/>
        </authorList>
    </citation>
    <scope>NUCLEOTIDE SEQUENCE [LARGE SCALE GENOMIC DNA]</scope>
    <source>
        <strain evidence="3">CCNUC1</strain>
    </source>
</reference>
<evidence type="ECO:0000313" key="4">
    <source>
        <dbReference type="Proteomes" id="UP000326678"/>
    </source>
</evidence>
<dbReference type="RefSeq" id="WP_118170650.1">
    <property type="nucleotide sequence ID" value="NZ_CP045226.1"/>
</dbReference>
<sequence length="327" mass="34741">MLNKYLKVVLSSTLLVSVVITFSEKAKAQVFVNDTYTDGGRTNGADPLDISWFEISSNFYQTVSTPPQIQLDVVNDPILGTGNALNLDTPSFVSFNSSFLPAHFALGTFAPVSLGNNIGDALDLSFDFRFTTEPSLSGTSAEFPQIRSSGLRFGLYNSGDTPVTTDILNSLVGSGTPIEDDGGYWVLSGLAGTKSLGINKENFGSGDSITGGDGNVPLALTTSVPTINDTAPHTANLLLERLTPQLVRLTASVDGFSIEASDSGSGIISSFNEIAVRSVFSNLDVNIDNVVLQTRTNTSVPEPSTNIAIFGFGLGWLLKRKLNRLIN</sequence>
<dbReference type="Pfam" id="PF07589">
    <property type="entry name" value="PEP-CTERM"/>
    <property type="match status" value="1"/>
</dbReference>
<dbReference type="KEGG" id="nsh:GXM_02095"/>
<feature type="signal peptide" evidence="1">
    <location>
        <begin position="1"/>
        <end position="28"/>
    </location>
</feature>
<dbReference type="AlphaFoldDB" id="A0A5P8VW59"/>
<protein>
    <recommendedName>
        <fullName evidence="2">Ice-binding protein C-terminal domain-containing protein</fullName>
    </recommendedName>
</protein>
<dbReference type="Proteomes" id="UP000326678">
    <property type="component" value="Chromosome Gxm1"/>
</dbReference>
<evidence type="ECO:0000313" key="3">
    <source>
        <dbReference type="EMBL" id="QFS44620.1"/>
    </source>
</evidence>
<proteinExistence type="predicted"/>
<accession>A0A5P8VW59</accession>
<keyword evidence="1" id="KW-0732">Signal</keyword>
<gene>
    <name evidence="3" type="ORF">GXM_02095</name>
</gene>
<dbReference type="InterPro" id="IPR013424">
    <property type="entry name" value="Ice-binding_C"/>
</dbReference>
<dbReference type="EMBL" id="CP045226">
    <property type="protein sequence ID" value="QFS44620.1"/>
    <property type="molecule type" value="Genomic_DNA"/>
</dbReference>
<evidence type="ECO:0000259" key="2">
    <source>
        <dbReference type="Pfam" id="PF07589"/>
    </source>
</evidence>
<evidence type="ECO:0000256" key="1">
    <source>
        <dbReference type="SAM" id="SignalP"/>
    </source>
</evidence>
<feature type="chain" id="PRO_5024999494" description="Ice-binding protein C-terminal domain-containing protein" evidence="1">
    <location>
        <begin position="29"/>
        <end position="327"/>
    </location>
</feature>
<keyword evidence="4" id="KW-1185">Reference proteome</keyword>
<organism evidence="3 4">
    <name type="scientific">Nostoc sphaeroides CCNUC1</name>
    <dbReference type="NCBI Taxonomy" id="2653204"/>
    <lineage>
        <taxon>Bacteria</taxon>
        <taxon>Bacillati</taxon>
        <taxon>Cyanobacteriota</taxon>
        <taxon>Cyanophyceae</taxon>
        <taxon>Nostocales</taxon>
        <taxon>Nostocaceae</taxon>
        <taxon>Nostoc</taxon>
    </lineage>
</organism>